<sequence length="197" mass="22028">MVYQILLFLFTAFFMQFKLINATSGGSTDDDLVRAMFHEIEFLETDESTGIDTVNLLRCLYYQGLPGACLVGVSNYGSLTIVCDSTLADKECVVKIAACCYKIMESDLFFGSQYNIDDIDDLNNIYTLDASLDRASVARYNGVLRNMPIEPTNSSHSSASMATATPIEQDPVKICKPPLYHIFKVTQGSYRNRNKDY</sequence>
<proteinExistence type="predicted"/>
<keyword evidence="1" id="KW-0732">Signal</keyword>
<gene>
    <name evidence="2" type="ORF">CTRG_02039</name>
</gene>
<evidence type="ECO:0000313" key="2">
    <source>
        <dbReference type="EMBL" id="EER35177.1"/>
    </source>
</evidence>
<dbReference type="KEGG" id="ctp:CTRG_02039"/>
<feature type="signal peptide" evidence="1">
    <location>
        <begin position="1"/>
        <end position="22"/>
    </location>
</feature>
<dbReference type="EMBL" id="GG692396">
    <property type="protein sequence ID" value="EER35177.1"/>
    <property type="molecule type" value="Genomic_DNA"/>
</dbReference>
<dbReference type="AlphaFoldDB" id="C5M561"/>
<name>C5M561_CANTT</name>
<dbReference type="Proteomes" id="UP000002037">
    <property type="component" value="Unassembled WGS sequence"/>
</dbReference>
<evidence type="ECO:0000256" key="1">
    <source>
        <dbReference type="SAM" id="SignalP"/>
    </source>
</evidence>
<reference evidence="2 3" key="1">
    <citation type="journal article" date="2009" name="Nature">
        <title>Evolution of pathogenicity and sexual reproduction in eight Candida genomes.</title>
        <authorList>
            <person name="Butler G."/>
            <person name="Rasmussen M.D."/>
            <person name="Lin M.F."/>
            <person name="Santos M.A."/>
            <person name="Sakthikumar S."/>
            <person name="Munro C.A."/>
            <person name="Rheinbay E."/>
            <person name="Grabherr M."/>
            <person name="Forche A."/>
            <person name="Reedy J.L."/>
            <person name="Agrafioti I."/>
            <person name="Arnaud M.B."/>
            <person name="Bates S."/>
            <person name="Brown A.J."/>
            <person name="Brunke S."/>
            <person name="Costanzo M.C."/>
            <person name="Fitzpatrick D.A."/>
            <person name="de Groot P.W."/>
            <person name="Harris D."/>
            <person name="Hoyer L.L."/>
            <person name="Hube B."/>
            <person name="Klis F.M."/>
            <person name="Kodira C."/>
            <person name="Lennard N."/>
            <person name="Logue M.E."/>
            <person name="Martin R."/>
            <person name="Neiman A.M."/>
            <person name="Nikolaou E."/>
            <person name="Quail M.A."/>
            <person name="Quinn J."/>
            <person name="Santos M.C."/>
            <person name="Schmitzberger F.F."/>
            <person name="Sherlock G."/>
            <person name="Shah P."/>
            <person name="Silverstein K.A."/>
            <person name="Skrzypek M.S."/>
            <person name="Soll D."/>
            <person name="Staggs R."/>
            <person name="Stansfield I."/>
            <person name="Stumpf M.P."/>
            <person name="Sudbery P.E."/>
            <person name="Srikantha T."/>
            <person name="Zeng Q."/>
            <person name="Berman J."/>
            <person name="Berriman M."/>
            <person name="Heitman J."/>
            <person name="Gow N.A."/>
            <person name="Lorenz M.C."/>
            <person name="Birren B.W."/>
            <person name="Kellis M."/>
            <person name="Cuomo C.A."/>
        </authorList>
    </citation>
    <scope>NUCLEOTIDE SEQUENCE [LARGE SCALE GENOMIC DNA]</scope>
    <source>
        <strain evidence="3">ATCC MYA-3404 / T1</strain>
    </source>
</reference>
<dbReference type="GeneID" id="8296405"/>
<accession>C5M561</accession>
<dbReference type="RefSeq" id="XP_002547732.1">
    <property type="nucleotide sequence ID" value="XM_002547686.1"/>
</dbReference>
<dbReference type="HOGENOM" id="CLU_1383991_0_0_1"/>
<evidence type="ECO:0000313" key="3">
    <source>
        <dbReference type="Proteomes" id="UP000002037"/>
    </source>
</evidence>
<dbReference type="VEuPathDB" id="FungiDB:CTRG_02039"/>
<protein>
    <submittedName>
        <fullName evidence="2">Uncharacterized protein</fullName>
    </submittedName>
</protein>
<feature type="chain" id="PRO_5002955001" evidence="1">
    <location>
        <begin position="23"/>
        <end position="197"/>
    </location>
</feature>
<organism evidence="2 3">
    <name type="scientific">Candida tropicalis (strain ATCC MYA-3404 / T1)</name>
    <name type="common">Yeast</name>
    <dbReference type="NCBI Taxonomy" id="294747"/>
    <lineage>
        <taxon>Eukaryota</taxon>
        <taxon>Fungi</taxon>
        <taxon>Dikarya</taxon>
        <taxon>Ascomycota</taxon>
        <taxon>Saccharomycotina</taxon>
        <taxon>Pichiomycetes</taxon>
        <taxon>Debaryomycetaceae</taxon>
        <taxon>Candida/Lodderomyces clade</taxon>
        <taxon>Candida</taxon>
    </lineage>
</organism>
<keyword evidence="3" id="KW-1185">Reference proteome</keyword>